<dbReference type="EMBL" id="KV722343">
    <property type="protein sequence ID" value="OCH94518.1"/>
    <property type="molecule type" value="Genomic_DNA"/>
</dbReference>
<dbReference type="InterPro" id="IPR057678">
    <property type="entry name" value="DUF7918"/>
</dbReference>
<feature type="domain" description="DUF7918" evidence="2">
    <location>
        <begin position="6"/>
        <end position="141"/>
    </location>
</feature>
<reference evidence="3 4" key="1">
    <citation type="submission" date="2016-07" db="EMBL/GenBank/DDBJ databases">
        <title>Draft genome of the white-rot fungus Obba rivulosa 3A-2.</title>
        <authorList>
            <consortium name="DOE Joint Genome Institute"/>
            <person name="Miettinen O."/>
            <person name="Riley R."/>
            <person name="Acob R."/>
            <person name="Barry K."/>
            <person name="Cullen D."/>
            <person name="De Vries R."/>
            <person name="Hainaut M."/>
            <person name="Hatakka A."/>
            <person name="Henrissat B."/>
            <person name="Hilden K."/>
            <person name="Kuo R."/>
            <person name="Labutti K."/>
            <person name="Lipzen A."/>
            <person name="Makela M.R."/>
            <person name="Sandor L."/>
            <person name="Spatafora J.W."/>
            <person name="Grigoriev I.V."/>
            <person name="Hibbett D.S."/>
        </authorList>
    </citation>
    <scope>NUCLEOTIDE SEQUENCE [LARGE SCALE GENOMIC DNA]</scope>
    <source>
        <strain evidence="3 4">3A-2</strain>
    </source>
</reference>
<feature type="compositionally biased region" description="Polar residues" evidence="1">
    <location>
        <begin position="269"/>
        <end position="292"/>
    </location>
</feature>
<keyword evidence="4" id="KW-1185">Reference proteome</keyword>
<proteinExistence type="predicted"/>
<accession>A0A8E2DRQ9</accession>
<dbReference type="PANTHER" id="PTHR36223:SF1">
    <property type="entry name" value="TRANSCRIPTION ELONGATION FACTOR EAF N-TERMINAL DOMAIN-CONTAINING PROTEIN"/>
    <property type="match status" value="1"/>
</dbReference>
<evidence type="ECO:0000259" key="2">
    <source>
        <dbReference type="Pfam" id="PF25534"/>
    </source>
</evidence>
<dbReference type="OrthoDB" id="3364132at2759"/>
<organism evidence="3 4">
    <name type="scientific">Obba rivulosa</name>
    <dbReference type="NCBI Taxonomy" id="1052685"/>
    <lineage>
        <taxon>Eukaryota</taxon>
        <taxon>Fungi</taxon>
        <taxon>Dikarya</taxon>
        <taxon>Basidiomycota</taxon>
        <taxon>Agaricomycotina</taxon>
        <taxon>Agaricomycetes</taxon>
        <taxon>Polyporales</taxon>
        <taxon>Gelatoporiaceae</taxon>
        <taxon>Obba</taxon>
    </lineage>
</organism>
<sequence>MPETQGLRVAIVCDGEELTEYNIEKARRGKLVTCWIASEAGKEFTIRTTNRNTDESFSFDFVLDGDKLSWGQFMEAREPDEDAQFGDTAGIPGSDGKIRPFKFCMIDTTDDYQQVSTNVDMDNLGLIEICVRRARVDEEDAGLELKVKQASDADDDSEWDECTPIIHEQAGDRRLSLRLRKVEDSGSGSKSGSDADTDSGEIESWLVHEQSKRAGWHRISLGEEREEQQLAEIPVHFLDSTQHPFAKFRFFYRPRDRLIADRIIPLPSPQGTHMLSPSESGTLHMSGSSASRPPSDHIGQGRARKRQRIDNAEGVAGMSHSHEIPSGDPGTKATVKVEPSIGLDRLLKLQEQVHVAQEQLDAKKRELETEWRKTTRHGGSNQVKQEESAAGRIFYSQTAIDLAQQRTSRHVKREASTADKSLDERVVIDLTED</sequence>
<dbReference type="PANTHER" id="PTHR36223">
    <property type="entry name" value="BETA-LACTAMASE-TYPE TRANSPEPTIDASE FOLD DOMAIN CONTAINING PROTEIN"/>
    <property type="match status" value="1"/>
</dbReference>
<protein>
    <recommendedName>
        <fullName evidence="2">DUF7918 domain-containing protein</fullName>
    </recommendedName>
</protein>
<evidence type="ECO:0000313" key="4">
    <source>
        <dbReference type="Proteomes" id="UP000250043"/>
    </source>
</evidence>
<dbReference type="AlphaFoldDB" id="A0A8E2DRQ9"/>
<evidence type="ECO:0000256" key="1">
    <source>
        <dbReference type="SAM" id="MobiDB-lite"/>
    </source>
</evidence>
<evidence type="ECO:0000313" key="3">
    <source>
        <dbReference type="EMBL" id="OCH94518.1"/>
    </source>
</evidence>
<dbReference type="Pfam" id="PF25534">
    <property type="entry name" value="DUF7918"/>
    <property type="match status" value="1"/>
</dbReference>
<feature type="region of interest" description="Disordered" evidence="1">
    <location>
        <begin position="269"/>
        <end position="334"/>
    </location>
</feature>
<name>A0A8E2DRQ9_9APHY</name>
<dbReference type="Proteomes" id="UP000250043">
    <property type="component" value="Unassembled WGS sequence"/>
</dbReference>
<gene>
    <name evidence="3" type="ORF">OBBRIDRAFT_884708</name>
</gene>